<accession>A0A9D4E134</accession>
<comment type="caution">
    <text evidence="1">The sequence shown here is derived from an EMBL/GenBank/DDBJ whole genome shotgun (WGS) entry which is preliminary data.</text>
</comment>
<organism evidence="1 2">
    <name type="scientific">Dreissena polymorpha</name>
    <name type="common">Zebra mussel</name>
    <name type="synonym">Mytilus polymorpha</name>
    <dbReference type="NCBI Taxonomy" id="45954"/>
    <lineage>
        <taxon>Eukaryota</taxon>
        <taxon>Metazoa</taxon>
        <taxon>Spiralia</taxon>
        <taxon>Lophotrochozoa</taxon>
        <taxon>Mollusca</taxon>
        <taxon>Bivalvia</taxon>
        <taxon>Autobranchia</taxon>
        <taxon>Heteroconchia</taxon>
        <taxon>Euheterodonta</taxon>
        <taxon>Imparidentia</taxon>
        <taxon>Neoheterodontei</taxon>
        <taxon>Myida</taxon>
        <taxon>Dreissenoidea</taxon>
        <taxon>Dreissenidae</taxon>
        <taxon>Dreissena</taxon>
    </lineage>
</organism>
<reference evidence="1" key="2">
    <citation type="submission" date="2020-11" db="EMBL/GenBank/DDBJ databases">
        <authorList>
            <person name="McCartney M.A."/>
            <person name="Auch B."/>
            <person name="Kono T."/>
            <person name="Mallez S."/>
            <person name="Becker A."/>
            <person name="Gohl D.M."/>
            <person name="Silverstein K.A.T."/>
            <person name="Koren S."/>
            <person name="Bechman K.B."/>
            <person name="Herman A."/>
            <person name="Abrahante J.E."/>
            <person name="Garbe J."/>
        </authorList>
    </citation>
    <scope>NUCLEOTIDE SEQUENCE</scope>
    <source>
        <strain evidence="1">Duluth1</strain>
        <tissue evidence="1">Whole animal</tissue>
    </source>
</reference>
<evidence type="ECO:0000313" key="2">
    <source>
        <dbReference type="Proteomes" id="UP000828390"/>
    </source>
</evidence>
<reference evidence="1" key="1">
    <citation type="journal article" date="2019" name="bioRxiv">
        <title>The Genome of the Zebra Mussel, Dreissena polymorpha: A Resource for Invasive Species Research.</title>
        <authorList>
            <person name="McCartney M.A."/>
            <person name="Auch B."/>
            <person name="Kono T."/>
            <person name="Mallez S."/>
            <person name="Zhang Y."/>
            <person name="Obille A."/>
            <person name="Becker A."/>
            <person name="Abrahante J.E."/>
            <person name="Garbe J."/>
            <person name="Badalamenti J.P."/>
            <person name="Herman A."/>
            <person name="Mangelson H."/>
            <person name="Liachko I."/>
            <person name="Sullivan S."/>
            <person name="Sone E.D."/>
            <person name="Koren S."/>
            <person name="Silverstein K.A.T."/>
            <person name="Beckman K.B."/>
            <person name="Gohl D.M."/>
        </authorList>
    </citation>
    <scope>NUCLEOTIDE SEQUENCE</scope>
    <source>
        <strain evidence="1">Duluth1</strain>
        <tissue evidence="1">Whole animal</tissue>
    </source>
</reference>
<protein>
    <submittedName>
        <fullName evidence="1">Uncharacterized protein</fullName>
    </submittedName>
</protein>
<dbReference type="Proteomes" id="UP000828390">
    <property type="component" value="Unassembled WGS sequence"/>
</dbReference>
<dbReference type="EMBL" id="JAIWYP010000009">
    <property type="protein sequence ID" value="KAH3770878.1"/>
    <property type="molecule type" value="Genomic_DNA"/>
</dbReference>
<sequence length="205" mass="23094">MAIHQLKATKSVVECSGNHGDDQSRHVFKLLDYVGYSHDIIAERRRVFHGIDAMINNARVDKIVQVTAGSKAEGFASCFESDYDYLSIYQNIVCKFEIFTNMFSNDTTEFCMLGEECHLGKYTLKLLTRGVNLPKIIKASLVTNHNGEIVIASDLFTKEFERTISFDSAGGWNKGTRTGPSVPSTRGIYRRDDVYGFRCVVQKEV</sequence>
<name>A0A9D4E134_DREPO</name>
<gene>
    <name evidence="1" type="ORF">DPMN_172175</name>
</gene>
<proteinExistence type="predicted"/>
<keyword evidence="2" id="KW-1185">Reference proteome</keyword>
<evidence type="ECO:0000313" key="1">
    <source>
        <dbReference type="EMBL" id="KAH3770878.1"/>
    </source>
</evidence>
<dbReference type="AlphaFoldDB" id="A0A9D4E134"/>